<dbReference type="InterPro" id="IPR037523">
    <property type="entry name" value="VOC_core"/>
</dbReference>
<comment type="similarity">
    <text evidence="1">Belongs to the bleomycin resistance protein family.</text>
</comment>
<proteinExistence type="inferred from homology"/>
<name>A0ABY8F5F4_9HYPH</name>
<dbReference type="InterPro" id="IPR029068">
    <property type="entry name" value="Glyas_Bleomycin-R_OHBP_Dase"/>
</dbReference>
<protein>
    <recommendedName>
        <fullName evidence="2">Bleomycin resistance protein</fullName>
    </recommendedName>
</protein>
<dbReference type="RefSeq" id="WP_152499607.1">
    <property type="nucleotide sequence ID" value="NZ_CP120863.1"/>
</dbReference>
<dbReference type="InterPro" id="IPR004360">
    <property type="entry name" value="Glyas_Fos-R_dOase_dom"/>
</dbReference>
<evidence type="ECO:0000313" key="5">
    <source>
        <dbReference type="EMBL" id="WFE90456.1"/>
    </source>
</evidence>
<evidence type="ECO:0000256" key="1">
    <source>
        <dbReference type="ARBA" id="ARBA00011051"/>
    </source>
</evidence>
<keyword evidence="6" id="KW-1185">Reference proteome</keyword>
<gene>
    <name evidence="5" type="ORF">K1718_03640</name>
</gene>
<evidence type="ECO:0000256" key="3">
    <source>
        <dbReference type="ARBA" id="ARBA00023251"/>
    </source>
</evidence>
<sequence length="129" mass="14503">MSDPNSSQLSLIAPVFPVSDVATAVAYYRDKLLFEVRFEWADNEAEPTRYAILGRDKIELHLTGGDTPHPRTAYCFVDGIDGYYELAKKAGANVTEDIGDQPWEMREFETKDPDGNALIFGEHLSRMTD</sequence>
<dbReference type="Gene3D" id="3.10.180.10">
    <property type="entry name" value="2,3-Dihydroxybiphenyl 1,2-Dioxygenase, domain 1"/>
    <property type="match status" value="1"/>
</dbReference>
<dbReference type="SUPFAM" id="SSF54593">
    <property type="entry name" value="Glyoxalase/Bleomycin resistance protein/Dihydroxybiphenyl dioxygenase"/>
    <property type="match status" value="1"/>
</dbReference>
<dbReference type="Proteomes" id="UP001209803">
    <property type="component" value="Chromosome"/>
</dbReference>
<dbReference type="CDD" id="cd08349">
    <property type="entry name" value="BLMA_like"/>
    <property type="match status" value="1"/>
</dbReference>
<reference evidence="5 6" key="1">
    <citation type="submission" date="2023-03" db="EMBL/GenBank/DDBJ databases">
        <title>Roseibium porphyridii sp. nov. and Roseibium rhodosorbium sp. nov. isolated from marine algae, Porphyridium cruentum and Rhodosorus marinus, respectively.</title>
        <authorList>
            <person name="Lee M.W."/>
            <person name="Choi B.J."/>
            <person name="Lee J.K."/>
            <person name="Choi D.G."/>
            <person name="Baek J.H."/>
            <person name="Bayburt H."/>
            <person name="Kim J.M."/>
            <person name="Han D.M."/>
            <person name="Kim K.H."/>
            <person name="Jeon C.O."/>
        </authorList>
    </citation>
    <scope>NUCLEOTIDE SEQUENCE [LARGE SCALE GENOMIC DNA]</scope>
    <source>
        <strain evidence="5 6">KMA01</strain>
    </source>
</reference>
<dbReference type="InterPro" id="IPR000335">
    <property type="entry name" value="Bleomycin-R"/>
</dbReference>
<evidence type="ECO:0000256" key="2">
    <source>
        <dbReference type="ARBA" id="ARBA00021572"/>
    </source>
</evidence>
<dbReference type="PROSITE" id="PS51819">
    <property type="entry name" value="VOC"/>
    <property type="match status" value="1"/>
</dbReference>
<evidence type="ECO:0000259" key="4">
    <source>
        <dbReference type="PROSITE" id="PS51819"/>
    </source>
</evidence>
<dbReference type="EMBL" id="CP120863">
    <property type="protein sequence ID" value="WFE90456.1"/>
    <property type="molecule type" value="Genomic_DNA"/>
</dbReference>
<organism evidence="5 6">
    <name type="scientific">Roseibium porphyridii</name>
    <dbReference type="NCBI Taxonomy" id="2866279"/>
    <lineage>
        <taxon>Bacteria</taxon>
        <taxon>Pseudomonadati</taxon>
        <taxon>Pseudomonadota</taxon>
        <taxon>Alphaproteobacteria</taxon>
        <taxon>Hyphomicrobiales</taxon>
        <taxon>Stappiaceae</taxon>
        <taxon>Roseibium</taxon>
    </lineage>
</organism>
<accession>A0ABY8F5F4</accession>
<evidence type="ECO:0000313" key="6">
    <source>
        <dbReference type="Proteomes" id="UP001209803"/>
    </source>
</evidence>
<keyword evidence="3" id="KW-0046">Antibiotic resistance</keyword>
<feature type="domain" description="VOC" evidence="4">
    <location>
        <begin position="8"/>
        <end position="123"/>
    </location>
</feature>
<dbReference type="Pfam" id="PF00903">
    <property type="entry name" value="Glyoxalase"/>
    <property type="match status" value="1"/>
</dbReference>